<dbReference type="InterPro" id="IPR036217">
    <property type="entry name" value="MethylDNA_cys_MeTrfase_DNAb"/>
</dbReference>
<dbReference type="InterPro" id="IPR001497">
    <property type="entry name" value="MethylDNA_cys_MeTrfase_AS"/>
</dbReference>
<dbReference type="GO" id="GO:0032259">
    <property type="term" value="P:methylation"/>
    <property type="evidence" value="ECO:0007669"/>
    <property type="project" value="UniProtKB-KW"/>
</dbReference>
<sequence length="173" mass="19624">MKAVLGTPIGSVIIYVTNDKITKIRLTLGRQVSGQNNKDFPSLDGWGAWRRGANKNENYYNSKTKKHFDIIYAYLFGDLQKIPKEIFDFPGETAFAKKVYETLYNTKKGSVITYQELASKAGNPKSYRAVGNLMKNNPLPIIIPCHRVIKSDGSIGKFSPSIKWKKYLLDLER</sequence>
<dbReference type="Proteomes" id="UP000294817">
    <property type="component" value="Unassembled WGS sequence"/>
</dbReference>
<proteinExistence type="inferred from homology"/>
<evidence type="ECO:0000256" key="4">
    <source>
        <dbReference type="ARBA" id="ARBA00011918"/>
    </source>
</evidence>
<keyword evidence="8" id="KW-0227">DNA damage</keyword>
<reference evidence="12 13" key="1">
    <citation type="submission" date="2019-03" db="EMBL/GenBank/DDBJ databases">
        <title>Genomic Encyclopedia of Type Strains, Phase IV (KMG-IV): sequencing the most valuable type-strain genomes for metagenomic binning, comparative biology and taxonomic classification.</title>
        <authorList>
            <person name="Goeker M."/>
        </authorList>
    </citation>
    <scope>NUCLEOTIDE SEQUENCE [LARGE SCALE GENOMIC DNA]</scope>
    <source>
        <strain evidence="12 13">DSM 13575</strain>
    </source>
</reference>
<dbReference type="Gene3D" id="1.10.10.10">
    <property type="entry name" value="Winged helix-like DNA-binding domain superfamily/Winged helix DNA-binding domain"/>
    <property type="match status" value="1"/>
</dbReference>
<comment type="function">
    <text evidence="2">Involved in the cellular defense against the biological effects of O6-methylguanine (O6-MeG) and O4-methylthymine (O4-MeT) in DNA. Repairs the methylated nucleobase in DNA by stoichiometrically transferring the methyl group to a cysteine residue in the enzyme. This is a suicide reaction: the enzyme is irreversibly inactivated.</text>
</comment>
<dbReference type="InterPro" id="IPR014048">
    <property type="entry name" value="MethylDNA_cys_MeTrfase_DNA-bd"/>
</dbReference>
<dbReference type="InterPro" id="IPR036388">
    <property type="entry name" value="WH-like_DNA-bd_sf"/>
</dbReference>
<feature type="domain" description="Methylated-DNA-[protein]-cysteine S-methyltransferase DNA binding" evidence="11">
    <location>
        <begin position="95"/>
        <end position="173"/>
    </location>
</feature>
<evidence type="ECO:0000313" key="12">
    <source>
        <dbReference type="EMBL" id="TDX15019.1"/>
    </source>
</evidence>
<evidence type="ECO:0000256" key="8">
    <source>
        <dbReference type="ARBA" id="ARBA00022763"/>
    </source>
</evidence>
<protein>
    <recommendedName>
        <fullName evidence="5">Methylated-DNA--protein-cysteine methyltransferase</fullName>
        <ecNumber evidence="4">2.1.1.63</ecNumber>
    </recommendedName>
</protein>
<gene>
    <name evidence="12" type="ORF">C8D74_10854</name>
</gene>
<evidence type="ECO:0000259" key="11">
    <source>
        <dbReference type="Pfam" id="PF01035"/>
    </source>
</evidence>
<dbReference type="PANTHER" id="PTHR46460">
    <property type="entry name" value="METHYLATED-DNA--PROTEIN-CYSTEINE METHYLTRANSFERASE"/>
    <property type="match status" value="1"/>
</dbReference>
<organism evidence="12 13">
    <name type="scientific">Petrotoga sibirica</name>
    <dbReference type="NCBI Taxonomy" id="156202"/>
    <lineage>
        <taxon>Bacteria</taxon>
        <taxon>Thermotogati</taxon>
        <taxon>Thermotogota</taxon>
        <taxon>Thermotogae</taxon>
        <taxon>Petrotogales</taxon>
        <taxon>Petrotogaceae</taxon>
        <taxon>Petrotoga</taxon>
    </lineage>
</organism>
<comment type="catalytic activity">
    <reaction evidence="1">
        <text>a 4-O-methyl-thymidine in DNA + L-cysteinyl-[protein] = a thymidine in DNA + S-methyl-L-cysteinyl-[protein]</text>
        <dbReference type="Rhea" id="RHEA:53428"/>
        <dbReference type="Rhea" id="RHEA-COMP:10131"/>
        <dbReference type="Rhea" id="RHEA-COMP:10132"/>
        <dbReference type="Rhea" id="RHEA-COMP:13555"/>
        <dbReference type="Rhea" id="RHEA-COMP:13556"/>
        <dbReference type="ChEBI" id="CHEBI:29950"/>
        <dbReference type="ChEBI" id="CHEBI:82612"/>
        <dbReference type="ChEBI" id="CHEBI:137386"/>
        <dbReference type="ChEBI" id="CHEBI:137387"/>
        <dbReference type="EC" id="2.1.1.63"/>
    </reaction>
</comment>
<dbReference type="FunFam" id="1.10.10.10:FF:000214">
    <property type="entry name" value="Methylated-DNA--protein-cysteine methyltransferase"/>
    <property type="match status" value="1"/>
</dbReference>
<evidence type="ECO:0000313" key="13">
    <source>
        <dbReference type="Proteomes" id="UP000294817"/>
    </source>
</evidence>
<dbReference type="Pfam" id="PF01035">
    <property type="entry name" value="DNA_binding_1"/>
    <property type="match status" value="1"/>
</dbReference>
<keyword evidence="7 12" id="KW-0808">Transferase</keyword>
<dbReference type="NCBIfam" id="TIGR00589">
    <property type="entry name" value="ogt"/>
    <property type="match status" value="1"/>
</dbReference>
<dbReference type="EMBL" id="SODZ01000008">
    <property type="protein sequence ID" value="TDX15019.1"/>
    <property type="molecule type" value="Genomic_DNA"/>
</dbReference>
<dbReference type="PANTHER" id="PTHR46460:SF1">
    <property type="entry name" value="METHYLATED-DNA--PROTEIN-CYSTEINE METHYLTRANSFERASE"/>
    <property type="match status" value="1"/>
</dbReference>
<name>A0A4R8ES01_9BACT</name>
<evidence type="ECO:0000256" key="5">
    <source>
        <dbReference type="ARBA" id="ARBA00015377"/>
    </source>
</evidence>
<keyword evidence="6 12" id="KW-0489">Methyltransferase</keyword>
<dbReference type="GO" id="GO:0003908">
    <property type="term" value="F:methylated-DNA-[protein]-cysteine S-methyltransferase activity"/>
    <property type="evidence" value="ECO:0007669"/>
    <property type="project" value="UniProtKB-EC"/>
</dbReference>
<dbReference type="EC" id="2.1.1.63" evidence="4"/>
<dbReference type="AlphaFoldDB" id="A0A4R8ES01"/>
<evidence type="ECO:0000256" key="3">
    <source>
        <dbReference type="ARBA" id="ARBA00008711"/>
    </source>
</evidence>
<evidence type="ECO:0000256" key="1">
    <source>
        <dbReference type="ARBA" id="ARBA00001286"/>
    </source>
</evidence>
<comment type="caution">
    <text evidence="12">The sequence shown here is derived from an EMBL/GenBank/DDBJ whole genome shotgun (WGS) entry which is preliminary data.</text>
</comment>
<comment type="similarity">
    <text evidence="3">Belongs to the MGMT family.</text>
</comment>
<evidence type="ECO:0000256" key="2">
    <source>
        <dbReference type="ARBA" id="ARBA00003317"/>
    </source>
</evidence>
<evidence type="ECO:0000256" key="6">
    <source>
        <dbReference type="ARBA" id="ARBA00022603"/>
    </source>
</evidence>
<accession>A0A4R8ES01</accession>
<keyword evidence="13" id="KW-1185">Reference proteome</keyword>
<evidence type="ECO:0000256" key="7">
    <source>
        <dbReference type="ARBA" id="ARBA00022679"/>
    </source>
</evidence>
<keyword evidence="9" id="KW-0234">DNA repair</keyword>
<dbReference type="CDD" id="cd06445">
    <property type="entry name" value="ATase"/>
    <property type="match status" value="1"/>
</dbReference>
<dbReference type="PROSITE" id="PS00374">
    <property type="entry name" value="MGMT"/>
    <property type="match status" value="1"/>
</dbReference>
<dbReference type="SUPFAM" id="SSF46767">
    <property type="entry name" value="Methylated DNA-protein cysteine methyltransferase, C-terminal domain"/>
    <property type="match status" value="1"/>
</dbReference>
<evidence type="ECO:0000256" key="9">
    <source>
        <dbReference type="ARBA" id="ARBA00023204"/>
    </source>
</evidence>
<dbReference type="GO" id="GO:0006281">
    <property type="term" value="P:DNA repair"/>
    <property type="evidence" value="ECO:0007669"/>
    <property type="project" value="UniProtKB-KW"/>
</dbReference>
<dbReference type="RefSeq" id="WP_103877022.1">
    <property type="nucleotide sequence ID" value="NZ_SODZ01000008.1"/>
</dbReference>
<evidence type="ECO:0000256" key="10">
    <source>
        <dbReference type="ARBA" id="ARBA00049348"/>
    </source>
</evidence>
<comment type="catalytic activity">
    <reaction evidence="10">
        <text>a 6-O-methyl-2'-deoxyguanosine in DNA + L-cysteinyl-[protein] = S-methyl-L-cysteinyl-[protein] + a 2'-deoxyguanosine in DNA</text>
        <dbReference type="Rhea" id="RHEA:24000"/>
        <dbReference type="Rhea" id="RHEA-COMP:10131"/>
        <dbReference type="Rhea" id="RHEA-COMP:10132"/>
        <dbReference type="Rhea" id="RHEA-COMP:11367"/>
        <dbReference type="Rhea" id="RHEA-COMP:11368"/>
        <dbReference type="ChEBI" id="CHEBI:29950"/>
        <dbReference type="ChEBI" id="CHEBI:82612"/>
        <dbReference type="ChEBI" id="CHEBI:85445"/>
        <dbReference type="ChEBI" id="CHEBI:85448"/>
        <dbReference type="EC" id="2.1.1.63"/>
    </reaction>
</comment>